<keyword evidence="3" id="KW-0106">Calcium</keyword>
<dbReference type="Gene3D" id="1.10.238.10">
    <property type="entry name" value="EF-hand"/>
    <property type="match status" value="1"/>
</dbReference>
<evidence type="ECO:0000313" key="6">
    <source>
        <dbReference type="Proteomes" id="UP000545332"/>
    </source>
</evidence>
<dbReference type="PANTHER" id="PTHR10827">
    <property type="entry name" value="RETICULOCALBIN"/>
    <property type="match status" value="1"/>
</dbReference>
<accession>A0A7K4K6N8</accession>
<evidence type="ECO:0000256" key="1">
    <source>
        <dbReference type="ARBA" id="ARBA00006431"/>
    </source>
</evidence>
<dbReference type="GO" id="GO:0005783">
    <property type="term" value="C:endoplasmic reticulum"/>
    <property type="evidence" value="ECO:0007669"/>
    <property type="project" value="TreeGrafter"/>
</dbReference>
<keyword evidence="2" id="KW-0479">Metal-binding</keyword>
<dbReference type="InterPro" id="IPR018247">
    <property type="entry name" value="EF_Hand_1_Ca_BS"/>
</dbReference>
<dbReference type="PROSITE" id="PS00018">
    <property type="entry name" value="EF_HAND_1"/>
    <property type="match status" value="2"/>
</dbReference>
<dbReference type="Proteomes" id="UP000545332">
    <property type="component" value="Unassembled WGS sequence"/>
</dbReference>
<name>A0A7K4K6N8_9AVES</name>
<gene>
    <name evidence="5" type="primary">Rcn3</name>
    <name evidence="5" type="ORF">CRYSOU_R13210</name>
</gene>
<evidence type="ECO:0000313" key="5">
    <source>
        <dbReference type="EMBL" id="NWI11959.1"/>
    </source>
</evidence>
<dbReference type="InterPro" id="IPR002048">
    <property type="entry name" value="EF_hand_dom"/>
</dbReference>
<dbReference type="PROSITE" id="PS50222">
    <property type="entry name" value="EF_HAND_2"/>
    <property type="match status" value="1"/>
</dbReference>
<dbReference type="SUPFAM" id="SSF47473">
    <property type="entry name" value="EF-hand"/>
    <property type="match status" value="1"/>
</dbReference>
<dbReference type="InterPro" id="IPR011992">
    <property type="entry name" value="EF-hand-dom_pair"/>
</dbReference>
<dbReference type="OrthoDB" id="293868at2759"/>
<dbReference type="EMBL" id="VWPX01006261">
    <property type="protein sequence ID" value="NWI11959.1"/>
    <property type="molecule type" value="Genomic_DNA"/>
</dbReference>
<reference evidence="5 6" key="1">
    <citation type="submission" date="2019-09" db="EMBL/GenBank/DDBJ databases">
        <title>Bird 10,000 Genomes (B10K) Project - Family phase.</title>
        <authorList>
            <person name="Zhang G."/>
        </authorList>
    </citation>
    <scope>NUCLEOTIDE SEQUENCE [LARGE SCALE GENOMIC DNA]</scope>
    <source>
        <strain evidence="5">B10K-MSB-42743</strain>
        <tissue evidence="5">Heart</tissue>
    </source>
</reference>
<dbReference type="GO" id="GO:0005509">
    <property type="term" value="F:calcium ion binding"/>
    <property type="evidence" value="ECO:0007669"/>
    <property type="project" value="InterPro"/>
</dbReference>
<feature type="non-terminal residue" evidence="5">
    <location>
        <position position="102"/>
    </location>
</feature>
<dbReference type="Pfam" id="PF13499">
    <property type="entry name" value="EF-hand_7"/>
    <property type="match status" value="1"/>
</dbReference>
<comment type="similarity">
    <text evidence="1">Belongs to the CREC family.</text>
</comment>
<evidence type="ECO:0000256" key="3">
    <source>
        <dbReference type="ARBA" id="ARBA00022837"/>
    </source>
</evidence>
<protein>
    <submittedName>
        <fullName evidence="5">RCN3 protein</fullName>
    </submittedName>
</protein>
<comment type="caution">
    <text evidence="5">The sequence shown here is derived from an EMBL/GenBank/DDBJ whole genome shotgun (WGS) entry which is preliminary data.</text>
</comment>
<feature type="non-terminal residue" evidence="5">
    <location>
        <position position="1"/>
    </location>
</feature>
<keyword evidence="6" id="KW-1185">Reference proteome</keyword>
<feature type="domain" description="EF-hand" evidence="4">
    <location>
        <begin position="51"/>
        <end position="86"/>
    </location>
</feature>
<sequence length="102" mass="11505">ADLHTPEPGQPEPEWVRTEREQFSRYRDLDGDGRLDAAEVAHWLRPPAADPDELEAKHLVHEADSDKDGALSADEILSHWDLFVGSQATSYGHDLTRPHDEL</sequence>
<organism evidence="5 6">
    <name type="scientific">Crypturellus soui</name>
    <dbReference type="NCBI Taxonomy" id="458187"/>
    <lineage>
        <taxon>Eukaryota</taxon>
        <taxon>Metazoa</taxon>
        <taxon>Chordata</taxon>
        <taxon>Craniata</taxon>
        <taxon>Vertebrata</taxon>
        <taxon>Euteleostomi</taxon>
        <taxon>Archelosauria</taxon>
        <taxon>Archosauria</taxon>
        <taxon>Dinosauria</taxon>
        <taxon>Saurischia</taxon>
        <taxon>Theropoda</taxon>
        <taxon>Coelurosauria</taxon>
        <taxon>Aves</taxon>
        <taxon>Palaeognathae</taxon>
        <taxon>Tinamiformes</taxon>
        <taxon>Tinamidae</taxon>
        <taxon>Crypturellus</taxon>
    </lineage>
</organism>
<dbReference type="PANTHER" id="PTHR10827:SF47">
    <property type="entry name" value="RETICULOCALBIN-3"/>
    <property type="match status" value="1"/>
</dbReference>
<evidence type="ECO:0000256" key="2">
    <source>
        <dbReference type="ARBA" id="ARBA00022723"/>
    </source>
</evidence>
<dbReference type="AlphaFoldDB" id="A0A7K4K6N8"/>
<evidence type="ECO:0000259" key="4">
    <source>
        <dbReference type="PROSITE" id="PS50222"/>
    </source>
</evidence>
<proteinExistence type="inferred from homology"/>